<gene>
    <name evidence="1" type="ORF">E2C06_30870</name>
</gene>
<evidence type="ECO:0000313" key="2">
    <source>
        <dbReference type="Proteomes" id="UP000295096"/>
    </source>
</evidence>
<keyword evidence="2" id="KW-1185">Reference proteome</keyword>
<dbReference type="EMBL" id="SMSJ01000097">
    <property type="protein sequence ID" value="TDH58765.1"/>
    <property type="molecule type" value="Genomic_DNA"/>
</dbReference>
<sequence>MAVLLRRMRAHLRDPYDFTASRIAGEAAFEDCLDRAVALGTCIAELGGAAPASPAERERTRGLILEGLMTSHRFGHRSDHPGRERQ</sequence>
<organism evidence="1 2">
    <name type="scientific">Dankookia rubra</name>
    <dbReference type="NCBI Taxonomy" id="1442381"/>
    <lineage>
        <taxon>Bacteria</taxon>
        <taxon>Pseudomonadati</taxon>
        <taxon>Pseudomonadota</taxon>
        <taxon>Alphaproteobacteria</taxon>
        <taxon>Acetobacterales</taxon>
        <taxon>Roseomonadaceae</taxon>
        <taxon>Dankookia</taxon>
    </lineage>
</organism>
<protein>
    <submittedName>
        <fullName evidence="1">Uncharacterized protein</fullName>
    </submittedName>
</protein>
<name>A0A4V3A9C8_9PROT</name>
<accession>A0A4V3A9C8</accession>
<evidence type="ECO:0000313" key="1">
    <source>
        <dbReference type="EMBL" id="TDH58765.1"/>
    </source>
</evidence>
<proteinExistence type="predicted"/>
<dbReference type="AlphaFoldDB" id="A0A4V3A9C8"/>
<reference evidence="1 2" key="1">
    <citation type="journal article" date="2016" name="J. Microbiol.">
        <title>Dankookia rubra gen. nov., sp. nov., an alphaproteobacterium isolated from sediment of a shallow stream.</title>
        <authorList>
            <person name="Kim W.H."/>
            <person name="Kim D.H."/>
            <person name="Kang K."/>
            <person name="Ahn T.Y."/>
        </authorList>
    </citation>
    <scope>NUCLEOTIDE SEQUENCE [LARGE SCALE GENOMIC DNA]</scope>
    <source>
        <strain evidence="1 2">JCM30602</strain>
    </source>
</reference>
<dbReference type="Proteomes" id="UP000295096">
    <property type="component" value="Unassembled WGS sequence"/>
</dbReference>
<comment type="caution">
    <text evidence="1">The sequence shown here is derived from an EMBL/GenBank/DDBJ whole genome shotgun (WGS) entry which is preliminary data.</text>
</comment>